<comment type="caution">
    <text evidence="1">The sequence shown here is derived from an EMBL/GenBank/DDBJ whole genome shotgun (WGS) entry which is preliminary data.</text>
</comment>
<dbReference type="EMBL" id="LXQA011332779">
    <property type="protein sequence ID" value="MCI93581.1"/>
    <property type="molecule type" value="Genomic_DNA"/>
</dbReference>
<reference evidence="1 2" key="1">
    <citation type="journal article" date="2018" name="Front. Plant Sci.">
        <title>Red Clover (Trifolium pratense) and Zigzag Clover (T. medium) - A Picture of Genomic Similarities and Differences.</title>
        <authorList>
            <person name="Dluhosova J."/>
            <person name="Istvanek J."/>
            <person name="Nedelnik J."/>
            <person name="Repkova J."/>
        </authorList>
    </citation>
    <scope>NUCLEOTIDE SEQUENCE [LARGE SCALE GENOMIC DNA]</scope>
    <source>
        <strain evidence="2">cv. 10/8</strain>
        <tissue evidence="1">Leaf</tissue>
    </source>
</reference>
<organism evidence="1 2">
    <name type="scientific">Trifolium medium</name>
    <dbReference type="NCBI Taxonomy" id="97028"/>
    <lineage>
        <taxon>Eukaryota</taxon>
        <taxon>Viridiplantae</taxon>
        <taxon>Streptophyta</taxon>
        <taxon>Embryophyta</taxon>
        <taxon>Tracheophyta</taxon>
        <taxon>Spermatophyta</taxon>
        <taxon>Magnoliopsida</taxon>
        <taxon>eudicotyledons</taxon>
        <taxon>Gunneridae</taxon>
        <taxon>Pentapetalae</taxon>
        <taxon>rosids</taxon>
        <taxon>fabids</taxon>
        <taxon>Fabales</taxon>
        <taxon>Fabaceae</taxon>
        <taxon>Papilionoideae</taxon>
        <taxon>50 kb inversion clade</taxon>
        <taxon>NPAAA clade</taxon>
        <taxon>Hologalegina</taxon>
        <taxon>IRL clade</taxon>
        <taxon>Trifolieae</taxon>
        <taxon>Trifolium</taxon>
    </lineage>
</organism>
<dbReference type="AlphaFoldDB" id="A0A392W2Z5"/>
<dbReference type="Proteomes" id="UP000265520">
    <property type="component" value="Unassembled WGS sequence"/>
</dbReference>
<name>A0A392W2Z5_9FABA</name>
<evidence type="ECO:0000313" key="2">
    <source>
        <dbReference type="Proteomes" id="UP000265520"/>
    </source>
</evidence>
<accession>A0A392W2Z5</accession>
<evidence type="ECO:0000313" key="1">
    <source>
        <dbReference type="EMBL" id="MCI93581.1"/>
    </source>
</evidence>
<keyword evidence="2" id="KW-1185">Reference proteome</keyword>
<proteinExistence type="predicted"/>
<sequence>MPVHFEFCTGASRQPILRDAQLPDDFLQLPDSTARCANQGCATRNFQK</sequence>
<protein>
    <submittedName>
        <fullName evidence="1">Uncharacterized protein</fullName>
    </submittedName>
</protein>